<evidence type="ECO:0000256" key="4">
    <source>
        <dbReference type="ARBA" id="ARBA00022989"/>
    </source>
</evidence>
<sequence>MSPKQKRFYYVFTLKENQKHIIKLINQLISVITVAHIAAIGWYFIGVQEIVNNYPTNWLDKLGISSYLYYEKYIYSIYWSITTMTTVGYGDIAASNYIEALFIAISMILFSCVFAYSINNIGFILQEIEKSSKQLNDNITTIQRYLNRKNVNISLKSRVRHYLSFLAQEQKDRNKEQEDQIMSILSNKLRDEITIEINSKILSNYHIFSSNFSQTTLKKLVFRMKEVLVSPNEVIFSDEQFDDLSIYFIQNGVIEIYQQSIVKQGKVSVIQTLTENQLFGEISFFSGLSRKASARSVNLSTLYKISREDFLEVLKENDEDFERFKMMQEQINFQNELQILYTECYTCKQVGHIAKNCPKTHHLFDKQFIMLKSNISFFQDRVYYERRQIRLKQKASFLVKQNSNICNMLKENLENLNTEIYFLFNTEENLNGSEFTISEDQEEDEEEEEDDDESDVKSQQTFKSQKSASASQKNQLMKKKTIKGTKNVNISPQKINKNTFFNENEQPQEAQQKDKQTSNIPNEHQDSSKNISYSQNKLNSMEIKENNTNHLITEQSNDSSNLNNSPQQENKQSQKRDSISQNSNPTDIQQIKSNDSIDQGSRSPGRNKKQKNLPNRNKVGSNNFQYSFNINKVSNKFIEDVNQENQSIDFQKQQPGSDKISQVISQYQSSFNNSKRLFSQNSTKTLNIENTEFRTSIDQILLQGMIANTIIQAQRQSLIQKKSNNQQNILQDVLEKCSYQKSRNEICEADNNTNKRQGSNRSIIDHREEKSIKNLSNLNPISRSNSSNINNNNNNNSNIPNSNININNGNNNNNKKKLSENNQIIEDMKFVERFSRLMQTTQLPLLLQYTSGLSLKEMHSMSNINSMDYFEKIRQNIVMPQNQTRISSFNLNSGQIKFGLLDFNIDKYKPTYLSYGVSMRNGMTYPKNNFN</sequence>
<feature type="region of interest" description="Disordered" evidence="8">
    <location>
        <begin position="438"/>
        <end position="493"/>
    </location>
</feature>
<feature type="transmembrane region" description="Helical" evidence="9">
    <location>
        <begin position="21"/>
        <end position="45"/>
    </location>
</feature>
<dbReference type="InterPro" id="IPR018490">
    <property type="entry name" value="cNMP-bd_dom_sf"/>
</dbReference>
<feature type="compositionally biased region" description="Polar residues" evidence="8">
    <location>
        <begin position="517"/>
        <end position="532"/>
    </location>
</feature>
<feature type="compositionally biased region" description="Polar residues" evidence="8">
    <location>
        <begin position="553"/>
        <end position="571"/>
    </location>
</feature>
<dbReference type="PROSITE" id="PS50158">
    <property type="entry name" value="ZF_CCHC"/>
    <property type="match status" value="1"/>
</dbReference>
<keyword evidence="7" id="KW-0862">Zinc</keyword>
<dbReference type="GO" id="GO:0005249">
    <property type="term" value="F:voltage-gated potassium channel activity"/>
    <property type="evidence" value="ECO:0007669"/>
    <property type="project" value="TreeGrafter"/>
</dbReference>
<evidence type="ECO:0000259" key="11">
    <source>
        <dbReference type="PROSITE" id="PS50158"/>
    </source>
</evidence>
<feature type="compositionally biased region" description="Basic and acidic residues" evidence="8">
    <location>
        <begin position="763"/>
        <end position="772"/>
    </location>
</feature>
<dbReference type="GeneID" id="7834460"/>
<evidence type="ECO:0000256" key="2">
    <source>
        <dbReference type="ARBA" id="ARBA00022448"/>
    </source>
</evidence>
<feature type="region of interest" description="Disordered" evidence="8">
    <location>
        <begin position="505"/>
        <end position="532"/>
    </location>
</feature>
<keyword evidence="6 9" id="KW-0472">Membrane</keyword>
<dbReference type="PROSITE" id="PS50042">
    <property type="entry name" value="CNMP_BINDING_3"/>
    <property type="match status" value="1"/>
</dbReference>
<dbReference type="Pfam" id="PF00520">
    <property type="entry name" value="Ion_trans"/>
    <property type="match status" value="1"/>
</dbReference>
<dbReference type="PANTHER" id="PTHR45689">
    <property type="entry name" value="I[[H]] CHANNEL, ISOFORM E"/>
    <property type="match status" value="1"/>
</dbReference>
<feature type="region of interest" description="Disordered" evidence="8">
    <location>
        <begin position="748"/>
        <end position="817"/>
    </location>
</feature>
<dbReference type="GO" id="GO:0008270">
    <property type="term" value="F:zinc ion binding"/>
    <property type="evidence" value="ECO:0007669"/>
    <property type="project" value="UniProtKB-KW"/>
</dbReference>
<keyword evidence="2" id="KW-0813">Transport</keyword>
<dbReference type="SUPFAM" id="SSF51206">
    <property type="entry name" value="cAMP-binding domain-like"/>
    <property type="match status" value="1"/>
</dbReference>
<feature type="compositionally biased region" description="Polar residues" evidence="8">
    <location>
        <begin position="750"/>
        <end position="762"/>
    </location>
</feature>
<keyword evidence="7" id="KW-0863">Zinc-finger</keyword>
<dbReference type="KEGG" id="tet:TTHERM_00550760"/>
<evidence type="ECO:0000256" key="3">
    <source>
        <dbReference type="ARBA" id="ARBA00022692"/>
    </source>
</evidence>
<dbReference type="GO" id="GO:0003676">
    <property type="term" value="F:nucleic acid binding"/>
    <property type="evidence" value="ECO:0007669"/>
    <property type="project" value="InterPro"/>
</dbReference>
<dbReference type="Pfam" id="PF00027">
    <property type="entry name" value="cNMP_binding"/>
    <property type="match status" value="1"/>
</dbReference>
<feature type="compositionally biased region" description="Acidic residues" evidence="8">
    <location>
        <begin position="438"/>
        <end position="454"/>
    </location>
</feature>
<evidence type="ECO:0000313" key="12">
    <source>
        <dbReference type="EMBL" id="EAR88922.3"/>
    </source>
</evidence>
<feature type="transmembrane region" description="Helical" evidence="9">
    <location>
        <begin position="97"/>
        <end position="118"/>
    </location>
</feature>
<keyword evidence="5" id="KW-0406">Ion transport</keyword>
<dbReference type="RefSeq" id="XP_001009167.3">
    <property type="nucleotide sequence ID" value="XM_001009167.3"/>
</dbReference>
<dbReference type="GO" id="GO:0003254">
    <property type="term" value="P:regulation of membrane depolarization"/>
    <property type="evidence" value="ECO:0007669"/>
    <property type="project" value="TreeGrafter"/>
</dbReference>
<dbReference type="EMBL" id="GG662828">
    <property type="protein sequence ID" value="EAR88922.3"/>
    <property type="molecule type" value="Genomic_DNA"/>
</dbReference>
<feature type="compositionally biased region" description="Low complexity" evidence="8">
    <location>
        <begin position="457"/>
        <end position="475"/>
    </location>
</feature>
<dbReference type="CDD" id="cd00038">
    <property type="entry name" value="CAP_ED"/>
    <property type="match status" value="1"/>
</dbReference>
<dbReference type="SMART" id="SM00100">
    <property type="entry name" value="cNMP"/>
    <property type="match status" value="1"/>
</dbReference>
<dbReference type="FunCoup" id="Q22UP8">
    <property type="interactions" value="2"/>
</dbReference>
<dbReference type="Gene3D" id="4.10.60.10">
    <property type="entry name" value="Zinc finger, CCHC-type"/>
    <property type="match status" value="1"/>
</dbReference>
<feature type="domain" description="Cyclic nucleotide-binding" evidence="10">
    <location>
        <begin position="245"/>
        <end position="314"/>
    </location>
</feature>
<dbReference type="InterPro" id="IPR000595">
    <property type="entry name" value="cNMP-bd_dom"/>
</dbReference>
<feature type="region of interest" description="Disordered" evidence="8">
    <location>
        <begin position="553"/>
        <end position="623"/>
    </location>
</feature>
<dbReference type="GO" id="GO:0035725">
    <property type="term" value="P:sodium ion transmembrane transport"/>
    <property type="evidence" value="ECO:0007669"/>
    <property type="project" value="TreeGrafter"/>
</dbReference>
<evidence type="ECO:0000256" key="9">
    <source>
        <dbReference type="SAM" id="Phobius"/>
    </source>
</evidence>
<dbReference type="InterPro" id="IPR014710">
    <property type="entry name" value="RmlC-like_jellyroll"/>
</dbReference>
<feature type="transmembrane region" description="Helical" evidence="9">
    <location>
        <begin position="73"/>
        <end position="90"/>
    </location>
</feature>
<evidence type="ECO:0000256" key="8">
    <source>
        <dbReference type="SAM" id="MobiDB-lite"/>
    </source>
</evidence>
<feature type="compositionally biased region" description="Polar residues" evidence="8">
    <location>
        <begin position="579"/>
        <end position="604"/>
    </location>
</feature>
<protein>
    <submittedName>
        <fullName evidence="12">Cyclic nucleotide-binding domain protein</fullName>
    </submittedName>
</protein>
<dbReference type="InterPro" id="IPR036875">
    <property type="entry name" value="Znf_CCHC_sf"/>
</dbReference>
<feature type="compositionally biased region" description="Low complexity" evidence="8">
    <location>
        <begin position="774"/>
        <end position="813"/>
    </location>
</feature>
<dbReference type="GO" id="GO:0098855">
    <property type="term" value="C:HCN channel complex"/>
    <property type="evidence" value="ECO:0007669"/>
    <property type="project" value="TreeGrafter"/>
</dbReference>
<dbReference type="SUPFAM" id="SSF57756">
    <property type="entry name" value="Retrovirus zinc finger-like domains"/>
    <property type="match status" value="1"/>
</dbReference>
<dbReference type="Gene3D" id="1.10.287.70">
    <property type="match status" value="1"/>
</dbReference>
<comment type="subcellular location">
    <subcellularLocation>
        <location evidence="1">Membrane</location>
        <topology evidence="1">Multi-pass membrane protein</topology>
    </subcellularLocation>
</comment>
<reference evidence="13" key="1">
    <citation type="journal article" date="2006" name="PLoS Biol.">
        <title>Macronuclear genome sequence of the ciliate Tetrahymena thermophila, a model eukaryote.</title>
        <authorList>
            <person name="Eisen J.A."/>
            <person name="Coyne R.S."/>
            <person name="Wu M."/>
            <person name="Wu D."/>
            <person name="Thiagarajan M."/>
            <person name="Wortman J.R."/>
            <person name="Badger J.H."/>
            <person name="Ren Q."/>
            <person name="Amedeo P."/>
            <person name="Jones K.M."/>
            <person name="Tallon L.J."/>
            <person name="Delcher A.L."/>
            <person name="Salzberg S.L."/>
            <person name="Silva J.C."/>
            <person name="Haas B.J."/>
            <person name="Majoros W.H."/>
            <person name="Farzad M."/>
            <person name="Carlton J.M."/>
            <person name="Smith R.K. Jr."/>
            <person name="Garg J."/>
            <person name="Pearlman R.E."/>
            <person name="Karrer K.M."/>
            <person name="Sun L."/>
            <person name="Manning G."/>
            <person name="Elde N.C."/>
            <person name="Turkewitz A.P."/>
            <person name="Asai D.J."/>
            <person name="Wilkes D.E."/>
            <person name="Wang Y."/>
            <person name="Cai H."/>
            <person name="Collins K."/>
            <person name="Stewart B.A."/>
            <person name="Lee S.R."/>
            <person name="Wilamowska K."/>
            <person name="Weinberg Z."/>
            <person name="Ruzzo W.L."/>
            <person name="Wloga D."/>
            <person name="Gaertig J."/>
            <person name="Frankel J."/>
            <person name="Tsao C.-C."/>
            <person name="Gorovsky M.A."/>
            <person name="Keeling P.J."/>
            <person name="Waller R.F."/>
            <person name="Patron N.J."/>
            <person name="Cherry J.M."/>
            <person name="Stover N.A."/>
            <person name="Krieger C.J."/>
            <person name="del Toro C."/>
            <person name="Ryder H.F."/>
            <person name="Williamson S.C."/>
            <person name="Barbeau R.A."/>
            <person name="Hamilton E.P."/>
            <person name="Orias E."/>
        </authorList>
    </citation>
    <scope>NUCLEOTIDE SEQUENCE [LARGE SCALE GENOMIC DNA]</scope>
    <source>
        <strain evidence="13">SB210</strain>
    </source>
</reference>
<dbReference type="InterPro" id="IPR005821">
    <property type="entry name" value="Ion_trans_dom"/>
</dbReference>
<proteinExistence type="predicted"/>
<feature type="compositionally biased region" description="Polar residues" evidence="8">
    <location>
        <begin position="612"/>
        <end position="623"/>
    </location>
</feature>
<evidence type="ECO:0000256" key="6">
    <source>
        <dbReference type="ARBA" id="ARBA00023136"/>
    </source>
</evidence>
<dbReference type="Pfam" id="PF00098">
    <property type="entry name" value="zf-CCHC"/>
    <property type="match status" value="1"/>
</dbReference>
<dbReference type="eggNOG" id="KOG0498">
    <property type="taxonomic scope" value="Eukaryota"/>
</dbReference>
<dbReference type="OrthoDB" id="291441at2759"/>
<dbReference type="InParanoid" id="Q22UP8"/>
<evidence type="ECO:0000259" key="10">
    <source>
        <dbReference type="PROSITE" id="PS50042"/>
    </source>
</evidence>
<evidence type="ECO:0000256" key="1">
    <source>
        <dbReference type="ARBA" id="ARBA00004141"/>
    </source>
</evidence>
<organism evidence="12 13">
    <name type="scientific">Tetrahymena thermophila (strain SB210)</name>
    <dbReference type="NCBI Taxonomy" id="312017"/>
    <lineage>
        <taxon>Eukaryota</taxon>
        <taxon>Sar</taxon>
        <taxon>Alveolata</taxon>
        <taxon>Ciliophora</taxon>
        <taxon>Intramacronucleata</taxon>
        <taxon>Oligohymenophorea</taxon>
        <taxon>Hymenostomatida</taxon>
        <taxon>Tetrahymenina</taxon>
        <taxon>Tetrahymenidae</taxon>
        <taxon>Tetrahymena</taxon>
    </lineage>
</organism>
<dbReference type="Gene3D" id="1.10.287.630">
    <property type="entry name" value="Helix hairpin bin"/>
    <property type="match status" value="1"/>
</dbReference>
<evidence type="ECO:0000256" key="5">
    <source>
        <dbReference type="ARBA" id="ARBA00023065"/>
    </source>
</evidence>
<evidence type="ECO:0000313" key="13">
    <source>
        <dbReference type="Proteomes" id="UP000009168"/>
    </source>
</evidence>
<dbReference type="SUPFAM" id="SSF81324">
    <property type="entry name" value="Voltage-gated potassium channels"/>
    <property type="match status" value="1"/>
</dbReference>
<dbReference type="Gene3D" id="2.60.120.10">
    <property type="entry name" value="Jelly Rolls"/>
    <property type="match status" value="1"/>
</dbReference>
<dbReference type="HOGENOM" id="CLU_003403_0_0_1"/>
<feature type="compositionally biased region" description="Polar residues" evidence="8">
    <location>
        <begin position="484"/>
        <end position="493"/>
    </location>
</feature>
<dbReference type="PANTHER" id="PTHR45689:SF5">
    <property type="entry name" value="I[[H]] CHANNEL, ISOFORM E"/>
    <property type="match status" value="1"/>
</dbReference>
<keyword evidence="3 9" id="KW-0812">Transmembrane</keyword>
<keyword evidence="13" id="KW-1185">Reference proteome</keyword>
<dbReference type="InterPro" id="IPR001878">
    <property type="entry name" value="Znf_CCHC"/>
</dbReference>
<evidence type="ECO:0000256" key="7">
    <source>
        <dbReference type="PROSITE-ProRule" id="PRU00047"/>
    </source>
</evidence>
<feature type="domain" description="CCHC-type" evidence="11">
    <location>
        <begin position="344"/>
        <end position="359"/>
    </location>
</feature>
<name>Q22UP8_TETTS</name>
<accession>Q22UP8</accession>
<dbReference type="AlphaFoldDB" id="Q22UP8"/>
<gene>
    <name evidence="12" type="ORF">TTHERM_00550760</name>
</gene>
<keyword evidence="7" id="KW-0479">Metal-binding</keyword>
<dbReference type="Proteomes" id="UP000009168">
    <property type="component" value="Unassembled WGS sequence"/>
</dbReference>
<keyword evidence="4 9" id="KW-1133">Transmembrane helix</keyword>
<dbReference type="SMART" id="SM00343">
    <property type="entry name" value="ZnF_C2HC"/>
    <property type="match status" value="1"/>
</dbReference>
<dbReference type="InterPro" id="IPR051413">
    <property type="entry name" value="K/Na_HCN_channel"/>
</dbReference>